<accession>A0ABD3H1X0</accession>
<dbReference type="EMBL" id="JBJQOH010000006">
    <property type="protein sequence ID" value="KAL3684582.1"/>
    <property type="molecule type" value="Genomic_DNA"/>
</dbReference>
<sequence length="747" mass="85139">MSEPSDISENTGDSQPVDVVVKGKGRRPKGRTGKKTTSPSVKTRAQSKRQPKRLSNDAMSIDSDHPSDFRRSLWKDDCSKLKSKQSACASIIDKYRMDFKGKEPPRIPLCRLEAFTRVRKLQLSSSQAEDLKRSFRLNGYMESCHGFHVSPVDKMGNEVLLEQEEEDGWDFFWKSASQDFDRECRADPDFACLAGKKFKVWDGNHRVTVWLEVSREEKFRNSFLHHPRVRCVLVSLPPDELKEMEVAMHNLNILIQKYATIVNPSLGPEFMSTVRELQTTLAQQDKGKKEIKVEVGVDRIKAFASASIPRDLKIKLLKVHYCSDPVVRASFHHPPGNDLDNDIRPWLHQWAMWAMLETYSLNMLSSCVAIQGDVVTEEMAAEEEDKFIKHFDAYRQQFWKTVWNSGKNDRHLIIDGRRAKRLFFRTPAPRRSARKPRKKKDEDDEPSTEPRQEPSTTATTGPVEVEVEVNDGPVVQPEPTQEIMKRLKKKPAESKDFANGEFREDLQFEMDDKWIAVRANLLEVIVSLKSKKQGGRTRVTVPALEAISGICKRLKLAGRRPRPFTVNKKKSEQGVDLIMYDIPTGSQQIGDTLDAMEGEWKHFLSYDICNDTPTFVPNMKLSHNYSKAEVIVRAFKDPVLPKQEYWPFDKTNSGRDTLILFNYNSKMEDSRSGEGKCVGFLQTLIENFSETGDVVLDLNAHKGESLYAASNCGRVIVGLTEDIQSCEGVIARLIARENKTPVRQPTA</sequence>
<protein>
    <submittedName>
        <fullName evidence="2">Uncharacterized protein</fullName>
    </submittedName>
</protein>
<feature type="region of interest" description="Disordered" evidence="1">
    <location>
        <begin position="1"/>
        <end position="67"/>
    </location>
</feature>
<feature type="region of interest" description="Disordered" evidence="1">
    <location>
        <begin position="425"/>
        <end position="469"/>
    </location>
</feature>
<gene>
    <name evidence="2" type="ORF">R1sor_002604</name>
</gene>
<evidence type="ECO:0000313" key="2">
    <source>
        <dbReference type="EMBL" id="KAL3684582.1"/>
    </source>
</evidence>
<dbReference type="Proteomes" id="UP001633002">
    <property type="component" value="Unassembled WGS sequence"/>
</dbReference>
<dbReference type="AlphaFoldDB" id="A0ABD3H1X0"/>
<feature type="compositionally biased region" description="Basic residues" evidence="1">
    <location>
        <begin position="23"/>
        <end position="34"/>
    </location>
</feature>
<organism evidence="2 3">
    <name type="scientific">Riccia sorocarpa</name>
    <dbReference type="NCBI Taxonomy" id="122646"/>
    <lineage>
        <taxon>Eukaryota</taxon>
        <taxon>Viridiplantae</taxon>
        <taxon>Streptophyta</taxon>
        <taxon>Embryophyta</taxon>
        <taxon>Marchantiophyta</taxon>
        <taxon>Marchantiopsida</taxon>
        <taxon>Marchantiidae</taxon>
        <taxon>Marchantiales</taxon>
        <taxon>Ricciaceae</taxon>
        <taxon>Riccia</taxon>
    </lineage>
</organism>
<feature type="compositionally biased region" description="Polar residues" evidence="1">
    <location>
        <begin position="1"/>
        <end position="14"/>
    </location>
</feature>
<name>A0ABD3H1X0_9MARC</name>
<comment type="caution">
    <text evidence="2">The sequence shown here is derived from an EMBL/GenBank/DDBJ whole genome shotgun (WGS) entry which is preliminary data.</text>
</comment>
<reference evidence="2 3" key="1">
    <citation type="submission" date="2024-09" db="EMBL/GenBank/DDBJ databases">
        <title>Chromosome-scale assembly of Riccia sorocarpa.</title>
        <authorList>
            <person name="Paukszto L."/>
        </authorList>
    </citation>
    <scope>NUCLEOTIDE SEQUENCE [LARGE SCALE GENOMIC DNA]</scope>
    <source>
        <strain evidence="2">LP-2024</strain>
        <tissue evidence="2">Aerial parts of the thallus</tissue>
    </source>
</reference>
<proteinExistence type="predicted"/>
<keyword evidence="3" id="KW-1185">Reference proteome</keyword>
<evidence type="ECO:0000256" key="1">
    <source>
        <dbReference type="SAM" id="MobiDB-lite"/>
    </source>
</evidence>
<evidence type="ECO:0000313" key="3">
    <source>
        <dbReference type="Proteomes" id="UP001633002"/>
    </source>
</evidence>